<evidence type="ECO:0000259" key="10">
    <source>
        <dbReference type="PROSITE" id="PS51471"/>
    </source>
</evidence>
<dbReference type="GO" id="GO:0005634">
    <property type="term" value="C:nucleus"/>
    <property type="evidence" value="ECO:0007669"/>
    <property type="project" value="UniProtKB-SubCell"/>
</dbReference>
<name>W1PZ85_AMBTC</name>
<dbReference type="InterPro" id="IPR044861">
    <property type="entry name" value="IPNS-like_FE2OG_OXY"/>
</dbReference>
<keyword evidence="7" id="KW-0539">Nucleus</keyword>
<dbReference type="GO" id="GO:0046872">
    <property type="term" value="F:metal ion binding"/>
    <property type="evidence" value="ECO:0007669"/>
    <property type="project" value="UniProtKB-KW"/>
</dbReference>
<organism evidence="11 12">
    <name type="scientific">Amborella trichopoda</name>
    <dbReference type="NCBI Taxonomy" id="13333"/>
    <lineage>
        <taxon>Eukaryota</taxon>
        <taxon>Viridiplantae</taxon>
        <taxon>Streptophyta</taxon>
        <taxon>Embryophyta</taxon>
        <taxon>Tracheophyta</taxon>
        <taxon>Spermatophyta</taxon>
        <taxon>Magnoliopsida</taxon>
        <taxon>Amborellales</taxon>
        <taxon>Amborellaceae</taxon>
        <taxon>Amborella</taxon>
    </lineage>
</organism>
<reference evidence="12" key="1">
    <citation type="journal article" date="2013" name="Science">
        <title>The Amborella genome and the evolution of flowering plants.</title>
        <authorList>
            <consortium name="Amborella Genome Project"/>
        </authorList>
    </citation>
    <scope>NUCLEOTIDE SEQUENCE [LARGE SCALE GENOMIC DNA]</scope>
</reference>
<keyword evidence="5 9" id="KW-0479">Metal-binding</keyword>
<dbReference type="InterPro" id="IPR050295">
    <property type="entry name" value="Plant_2OG-oxidoreductases"/>
</dbReference>
<evidence type="ECO:0000256" key="1">
    <source>
        <dbReference type="ARBA" id="ARBA00004123"/>
    </source>
</evidence>
<dbReference type="GO" id="GO:0016706">
    <property type="term" value="F:2-oxoglutarate-dependent dioxygenase activity"/>
    <property type="evidence" value="ECO:0000318"/>
    <property type="project" value="GO_Central"/>
</dbReference>
<dbReference type="PROSITE" id="PS51471">
    <property type="entry name" value="FE2OG_OXY"/>
    <property type="match status" value="1"/>
</dbReference>
<dbReference type="eggNOG" id="KOG0143">
    <property type="taxonomic scope" value="Eukaryota"/>
</dbReference>
<evidence type="ECO:0000256" key="4">
    <source>
        <dbReference type="ARBA" id="ARBA00022490"/>
    </source>
</evidence>
<keyword evidence="12" id="KW-1185">Reference proteome</keyword>
<comment type="function">
    <text evidence="8">Involved in the regulation of shoot development and salicylic acid (SA) homeostasis.</text>
</comment>
<keyword evidence="6 9" id="KW-0408">Iron</keyword>
<dbReference type="OrthoDB" id="288590at2759"/>
<dbReference type="SUPFAM" id="SSF51197">
    <property type="entry name" value="Clavaminate synthase-like"/>
    <property type="match status" value="1"/>
</dbReference>
<evidence type="ECO:0000313" key="11">
    <source>
        <dbReference type="EMBL" id="ERN12885.1"/>
    </source>
</evidence>
<gene>
    <name evidence="11" type="ORF">AMTR_s00050p00146920</name>
</gene>
<evidence type="ECO:0000256" key="9">
    <source>
        <dbReference type="RuleBase" id="RU003682"/>
    </source>
</evidence>
<keyword evidence="4" id="KW-0963">Cytoplasm</keyword>
<evidence type="ECO:0000256" key="6">
    <source>
        <dbReference type="ARBA" id="ARBA00023004"/>
    </source>
</evidence>
<evidence type="ECO:0000256" key="7">
    <source>
        <dbReference type="ARBA" id="ARBA00023242"/>
    </source>
</evidence>
<dbReference type="Proteomes" id="UP000017836">
    <property type="component" value="Unassembled WGS sequence"/>
</dbReference>
<dbReference type="PANTHER" id="PTHR47991">
    <property type="entry name" value="OXOGLUTARATE/IRON-DEPENDENT DIOXYGENASE"/>
    <property type="match status" value="1"/>
</dbReference>
<accession>W1PZ85</accession>
<comment type="similarity">
    <text evidence="3 9">Belongs to the iron/ascorbate-dependent oxidoreductase family.</text>
</comment>
<dbReference type="Pfam" id="PF14226">
    <property type="entry name" value="DIOX_N"/>
    <property type="match status" value="1"/>
</dbReference>
<dbReference type="InterPro" id="IPR026992">
    <property type="entry name" value="DIOX_N"/>
</dbReference>
<sequence length="379" mass="42364">MASSSKVATVRAEGLACEKGYLKGVKYLCDNGITGIPQKYVLPVAERPAYNSSSSNNSNDEVRDMVRAPILKLPTVDAAKLQGPNRNEVLKSLAKACGEHGFFQVINHGIPSKVLEGMMKAAKGFFELPYEERSRFMGEDMTAPVRYGTSYNQNNDGVFCWRDFLKLYCTPLSQTLPLWPSDLRVVGEEYARETKALFFMLMEAVMESLGIIPLQDEGLLKEMKEGSQMLVLNCFPTCPEPELTLGMLPHSDYGFLTLLLQDEVEGLQVQLKTGDWFTLPTLSDSFVINVGDHLEIFSNGKYKSVLHRVLANRSKTRISVASLHSLPFETVIGPAPQLIDQCHPPLYANTDFASFLHYISSTRHHPKSFLESRKLKLDT</sequence>
<dbReference type="GO" id="GO:0005737">
    <property type="term" value="C:cytoplasm"/>
    <property type="evidence" value="ECO:0007669"/>
    <property type="project" value="UniProtKB-SubCell"/>
</dbReference>
<evidence type="ECO:0000256" key="2">
    <source>
        <dbReference type="ARBA" id="ARBA00004496"/>
    </source>
</evidence>
<dbReference type="Gramene" id="ERN12885">
    <property type="protein sequence ID" value="ERN12885"/>
    <property type="gene ID" value="AMTR_s00050p00146920"/>
</dbReference>
<evidence type="ECO:0000256" key="8">
    <source>
        <dbReference type="ARBA" id="ARBA00059922"/>
    </source>
</evidence>
<evidence type="ECO:0000256" key="3">
    <source>
        <dbReference type="ARBA" id="ARBA00008056"/>
    </source>
</evidence>
<dbReference type="InterPro" id="IPR027443">
    <property type="entry name" value="IPNS-like_sf"/>
</dbReference>
<dbReference type="FunFam" id="2.60.120.330:FF:000015">
    <property type="entry name" value="Protein DMR6-LIKE OXYGENASE 1"/>
    <property type="match status" value="1"/>
</dbReference>
<evidence type="ECO:0000313" key="12">
    <source>
        <dbReference type="Proteomes" id="UP000017836"/>
    </source>
</evidence>
<keyword evidence="9" id="KW-0560">Oxidoreductase</keyword>
<feature type="domain" description="Fe2OG dioxygenase" evidence="10">
    <location>
        <begin position="225"/>
        <end position="326"/>
    </location>
</feature>
<dbReference type="InterPro" id="IPR005123">
    <property type="entry name" value="Oxoglu/Fe-dep_dioxygenase_dom"/>
</dbReference>
<dbReference type="Gene3D" id="2.60.120.330">
    <property type="entry name" value="B-lactam Antibiotic, Isopenicillin N Synthase, Chain"/>
    <property type="match status" value="1"/>
</dbReference>
<dbReference type="HOGENOM" id="CLU_010119_16_4_1"/>
<dbReference type="EMBL" id="KI392596">
    <property type="protein sequence ID" value="ERN12885.1"/>
    <property type="molecule type" value="Genomic_DNA"/>
</dbReference>
<protein>
    <recommendedName>
        <fullName evidence="10">Fe2OG dioxygenase domain-containing protein</fullName>
    </recommendedName>
</protein>
<dbReference type="OMA" id="HAGDWLT"/>
<dbReference type="AlphaFoldDB" id="W1PZ85"/>
<dbReference type="Pfam" id="PF03171">
    <property type="entry name" value="2OG-FeII_Oxy"/>
    <property type="match status" value="1"/>
</dbReference>
<evidence type="ECO:0000256" key="5">
    <source>
        <dbReference type="ARBA" id="ARBA00022723"/>
    </source>
</evidence>
<proteinExistence type="inferred from homology"/>
<comment type="subcellular location">
    <subcellularLocation>
        <location evidence="2">Cytoplasm</location>
    </subcellularLocation>
    <subcellularLocation>
        <location evidence="1">Nucleus</location>
    </subcellularLocation>
</comment>